<feature type="domain" description="Peptidase C14 caspase" evidence="1">
    <location>
        <begin position="44"/>
        <end position="317"/>
    </location>
</feature>
<dbReference type="PATRIC" id="fig|272123.3.peg.3701"/>
<evidence type="ECO:0000313" key="2">
    <source>
        <dbReference type="EMBL" id="AFZ58803.1"/>
    </source>
</evidence>
<dbReference type="InterPro" id="IPR029030">
    <property type="entry name" value="Caspase-like_dom_sf"/>
</dbReference>
<organism evidence="2 3">
    <name type="scientific">Anabaena cylindrica (strain ATCC 27899 / PCC 7122)</name>
    <dbReference type="NCBI Taxonomy" id="272123"/>
    <lineage>
        <taxon>Bacteria</taxon>
        <taxon>Bacillati</taxon>
        <taxon>Cyanobacteriota</taxon>
        <taxon>Cyanophyceae</taxon>
        <taxon>Nostocales</taxon>
        <taxon>Nostocaceae</taxon>
        <taxon>Anabaena</taxon>
    </lineage>
</organism>
<evidence type="ECO:0000313" key="3">
    <source>
        <dbReference type="Proteomes" id="UP000010474"/>
    </source>
</evidence>
<dbReference type="GO" id="GO:0006508">
    <property type="term" value="P:proteolysis"/>
    <property type="evidence" value="ECO:0007669"/>
    <property type="project" value="InterPro"/>
</dbReference>
<dbReference type="STRING" id="272123.Anacy_3401"/>
<gene>
    <name evidence="2" type="ordered locus">Anacy_3401</name>
</gene>
<dbReference type="InterPro" id="IPR050452">
    <property type="entry name" value="Metacaspase"/>
</dbReference>
<dbReference type="RefSeq" id="WP_015215428.1">
    <property type="nucleotide sequence ID" value="NC_019771.1"/>
</dbReference>
<dbReference type="InterPro" id="IPR006311">
    <property type="entry name" value="TAT_signal"/>
</dbReference>
<sequence length="399" mass="43289">MSSISRRHFLYFAGSALATLGLNQLSFLEEAQNYGKVLAQSTPRKLALLVGINQYSSQPLEGCLNDLELQSHLLTHRFGFNPQDIYILPDEKANRQGILEAFEEHLIKQAKPGDVVVYHYSGHGSRVFDPKPIAVDTKNQEGLNGTFVPVDSSLPAGYPHTGGTVKDIMGHTLYLLMSALSTENVTAVLDSCFSGGATRDGRVRSRAGGKNVLVSAEEKTYQEQWLSRLKMSPEAFVKGYRAGVAKGMVLAATNPQQLAREVNINGFRAGIFTYLLTQYLWQQDSTVDSAIASILPQIPQKFNQTPGYEIKPGSNYKSQPLFFVNNPAPTGNAVVTAVADNRVSLWLGGANLAVLDQGTEFKVVNGTGKVTLLNRKGLVGEATGVGVVKTGMVLRQVTD</sequence>
<dbReference type="GO" id="GO:0004197">
    <property type="term" value="F:cysteine-type endopeptidase activity"/>
    <property type="evidence" value="ECO:0007669"/>
    <property type="project" value="InterPro"/>
</dbReference>
<dbReference type="KEGG" id="acy:Anacy_3401"/>
<accession>K9ZHU5</accession>
<dbReference type="HOGENOM" id="CLU_023909_0_0_3"/>
<protein>
    <submittedName>
        <fullName evidence="2">Peptidase C14 caspase catalytic subunit p20</fullName>
    </submittedName>
</protein>
<dbReference type="OrthoDB" id="505527at2"/>
<dbReference type="Gene3D" id="3.40.50.1460">
    <property type="match status" value="1"/>
</dbReference>
<dbReference type="EMBL" id="CP003659">
    <property type="protein sequence ID" value="AFZ58803.1"/>
    <property type="molecule type" value="Genomic_DNA"/>
</dbReference>
<dbReference type="PANTHER" id="PTHR48104:SF30">
    <property type="entry name" value="METACASPASE-1"/>
    <property type="match status" value="1"/>
</dbReference>
<dbReference type="PROSITE" id="PS51318">
    <property type="entry name" value="TAT"/>
    <property type="match status" value="1"/>
</dbReference>
<keyword evidence="3" id="KW-1185">Reference proteome</keyword>
<proteinExistence type="predicted"/>
<dbReference type="AlphaFoldDB" id="K9ZHU5"/>
<evidence type="ECO:0000259" key="1">
    <source>
        <dbReference type="Pfam" id="PF00656"/>
    </source>
</evidence>
<dbReference type="Proteomes" id="UP000010474">
    <property type="component" value="Chromosome"/>
</dbReference>
<dbReference type="InterPro" id="IPR011600">
    <property type="entry name" value="Pept_C14_caspase"/>
</dbReference>
<dbReference type="GO" id="GO:0005737">
    <property type="term" value="C:cytoplasm"/>
    <property type="evidence" value="ECO:0007669"/>
    <property type="project" value="TreeGrafter"/>
</dbReference>
<dbReference type="Pfam" id="PF00656">
    <property type="entry name" value="Peptidase_C14"/>
    <property type="match status" value="1"/>
</dbReference>
<name>K9ZHU5_ANACC</name>
<dbReference type="eggNOG" id="COG4249">
    <property type="taxonomic scope" value="Bacteria"/>
</dbReference>
<reference evidence="3" key="1">
    <citation type="journal article" date="2013" name="Proc. Natl. Acad. Sci. U.S.A.">
        <title>Improving the coverage of the cyanobacterial phylum using diversity-driven genome sequencing.</title>
        <authorList>
            <person name="Shih P.M."/>
            <person name="Wu D."/>
            <person name="Latifi A."/>
            <person name="Axen S.D."/>
            <person name="Fewer D.P."/>
            <person name="Talla E."/>
            <person name="Calteau A."/>
            <person name="Cai F."/>
            <person name="Tandeau de Marsac N."/>
            <person name="Rippka R."/>
            <person name="Herdman M."/>
            <person name="Sivonen K."/>
            <person name="Coursin T."/>
            <person name="Laurent T."/>
            <person name="Goodwin L."/>
            <person name="Nolan M."/>
            <person name="Davenport K.W."/>
            <person name="Han C.S."/>
            <person name="Rubin E.M."/>
            <person name="Eisen J.A."/>
            <person name="Woyke T."/>
            <person name="Gugger M."/>
            <person name="Kerfeld C.A."/>
        </authorList>
    </citation>
    <scope>NUCLEOTIDE SEQUENCE [LARGE SCALE GENOMIC DNA]</scope>
    <source>
        <strain evidence="3">ATCC 27899 / PCC 7122</strain>
    </source>
</reference>
<dbReference type="PANTHER" id="PTHR48104">
    <property type="entry name" value="METACASPASE-4"/>
    <property type="match status" value="1"/>
</dbReference>
<dbReference type="SUPFAM" id="SSF52129">
    <property type="entry name" value="Caspase-like"/>
    <property type="match status" value="1"/>
</dbReference>